<dbReference type="EMBL" id="FP929138">
    <property type="protein sequence ID" value="CBY00888.1"/>
    <property type="molecule type" value="Genomic_DNA"/>
</dbReference>
<dbReference type="VEuPathDB" id="FungiDB:LEMA_uP020180.1"/>
<dbReference type="HOGENOM" id="CLU_3069160_0_0_1"/>
<proteinExistence type="predicted"/>
<sequence>MEQMVGQNQLLLDHQPSIVQMQPSATNRTMTVSAHGILALALDMICKTSKSEG</sequence>
<reference evidence="2" key="1">
    <citation type="journal article" date="2011" name="Nat. Commun.">
        <title>Effector diversification within compartments of the Leptosphaeria maculans genome affected by Repeat-Induced Point mutations.</title>
        <authorList>
            <person name="Rouxel T."/>
            <person name="Grandaubert J."/>
            <person name="Hane J.K."/>
            <person name="Hoede C."/>
            <person name="van de Wouw A.P."/>
            <person name="Couloux A."/>
            <person name="Dominguez V."/>
            <person name="Anthouard V."/>
            <person name="Bally P."/>
            <person name="Bourras S."/>
            <person name="Cozijnsen A.J."/>
            <person name="Ciuffetti L.M."/>
            <person name="Degrave A."/>
            <person name="Dilmaghani A."/>
            <person name="Duret L."/>
            <person name="Fudal I."/>
            <person name="Goodwin S.B."/>
            <person name="Gout L."/>
            <person name="Glaser N."/>
            <person name="Linglin J."/>
            <person name="Kema G.H.J."/>
            <person name="Lapalu N."/>
            <person name="Lawrence C.B."/>
            <person name="May K."/>
            <person name="Meyer M."/>
            <person name="Ollivier B."/>
            <person name="Poulain J."/>
            <person name="Schoch C.L."/>
            <person name="Simon A."/>
            <person name="Spatafora J.W."/>
            <person name="Stachowiak A."/>
            <person name="Turgeon B.G."/>
            <person name="Tyler B.M."/>
            <person name="Vincent D."/>
            <person name="Weissenbach J."/>
            <person name="Amselem J."/>
            <person name="Quesneville H."/>
            <person name="Oliver R.P."/>
            <person name="Wincker P."/>
            <person name="Balesdent M.-H."/>
            <person name="Howlett B.J."/>
        </authorList>
    </citation>
    <scope>NUCLEOTIDE SEQUENCE [LARGE SCALE GENOMIC DNA]</scope>
    <source>
        <strain evidence="2">JN3 / isolate v23.1.3 / race Av1-4-5-6-7-8</strain>
    </source>
</reference>
<evidence type="ECO:0000313" key="2">
    <source>
        <dbReference type="Proteomes" id="UP000002668"/>
    </source>
</evidence>
<dbReference type="InParanoid" id="E5AB47"/>
<evidence type="ECO:0000313" key="1">
    <source>
        <dbReference type="EMBL" id="CBY00888.1"/>
    </source>
</evidence>
<protein>
    <submittedName>
        <fullName evidence="1">Predicted protein</fullName>
    </submittedName>
</protein>
<keyword evidence="2" id="KW-1185">Reference proteome</keyword>
<organism evidence="2">
    <name type="scientific">Leptosphaeria maculans (strain JN3 / isolate v23.1.3 / race Av1-4-5-6-7-8)</name>
    <name type="common">Blackleg fungus</name>
    <name type="synonym">Phoma lingam</name>
    <dbReference type="NCBI Taxonomy" id="985895"/>
    <lineage>
        <taxon>Eukaryota</taxon>
        <taxon>Fungi</taxon>
        <taxon>Dikarya</taxon>
        <taxon>Ascomycota</taxon>
        <taxon>Pezizomycotina</taxon>
        <taxon>Dothideomycetes</taxon>
        <taxon>Pleosporomycetidae</taxon>
        <taxon>Pleosporales</taxon>
        <taxon>Pleosporineae</taxon>
        <taxon>Leptosphaeriaceae</taxon>
        <taxon>Plenodomus</taxon>
        <taxon>Plenodomus lingam/Leptosphaeria maculans species complex</taxon>
    </lineage>
</organism>
<accession>E5AB47</accession>
<dbReference type="AlphaFoldDB" id="E5AB47"/>
<name>E5AB47_LEPMJ</name>
<gene>
    <name evidence="1" type="ORF">LEMA_uP020180.1</name>
</gene>
<dbReference type="Proteomes" id="UP000002668">
    <property type="component" value="Genome"/>
</dbReference>